<feature type="transmembrane region" description="Helical" evidence="1">
    <location>
        <begin position="101"/>
        <end position="118"/>
    </location>
</feature>
<reference evidence="2" key="1">
    <citation type="journal article" date="2023" name="Mol. Phylogenet. Evol.">
        <title>Genome-scale phylogeny and comparative genomics of the fungal order Sordariales.</title>
        <authorList>
            <person name="Hensen N."/>
            <person name="Bonometti L."/>
            <person name="Westerberg I."/>
            <person name="Brannstrom I.O."/>
            <person name="Guillou S."/>
            <person name="Cros-Aarteil S."/>
            <person name="Calhoun S."/>
            <person name="Haridas S."/>
            <person name="Kuo A."/>
            <person name="Mondo S."/>
            <person name="Pangilinan J."/>
            <person name="Riley R."/>
            <person name="LaButti K."/>
            <person name="Andreopoulos B."/>
            <person name="Lipzen A."/>
            <person name="Chen C."/>
            <person name="Yan M."/>
            <person name="Daum C."/>
            <person name="Ng V."/>
            <person name="Clum A."/>
            <person name="Steindorff A."/>
            <person name="Ohm R.A."/>
            <person name="Martin F."/>
            <person name="Silar P."/>
            <person name="Natvig D.O."/>
            <person name="Lalanne C."/>
            <person name="Gautier V."/>
            <person name="Ament-Velasquez S.L."/>
            <person name="Kruys A."/>
            <person name="Hutchinson M.I."/>
            <person name="Powell A.J."/>
            <person name="Barry K."/>
            <person name="Miller A.N."/>
            <person name="Grigoriev I.V."/>
            <person name="Debuchy R."/>
            <person name="Gladieux P."/>
            <person name="Hiltunen Thoren M."/>
            <person name="Johannesson H."/>
        </authorList>
    </citation>
    <scope>NUCLEOTIDE SEQUENCE</scope>
    <source>
        <strain evidence="2">CBS 314.62</strain>
    </source>
</reference>
<gene>
    <name evidence="2" type="ORF">B0T22DRAFT_81849</name>
</gene>
<evidence type="ECO:0000313" key="3">
    <source>
        <dbReference type="Proteomes" id="UP001270362"/>
    </source>
</evidence>
<keyword evidence="1" id="KW-0812">Transmembrane</keyword>
<dbReference type="Proteomes" id="UP001270362">
    <property type="component" value="Unassembled WGS sequence"/>
</dbReference>
<dbReference type="EMBL" id="JAULSO010000001">
    <property type="protein sequence ID" value="KAK3694791.1"/>
    <property type="molecule type" value="Genomic_DNA"/>
</dbReference>
<keyword evidence="1" id="KW-1133">Transmembrane helix</keyword>
<proteinExistence type="predicted"/>
<keyword evidence="1" id="KW-0472">Membrane</keyword>
<protein>
    <submittedName>
        <fullName evidence="2">Uncharacterized protein</fullName>
    </submittedName>
</protein>
<organism evidence="2 3">
    <name type="scientific">Podospora appendiculata</name>
    <dbReference type="NCBI Taxonomy" id="314037"/>
    <lineage>
        <taxon>Eukaryota</taxon>
        <taxon>Fungi</taxon>
        <taxon>Dikarya</taxon>
        <taxon>Ascomycota</taxon>
        <taxon>Pezizomycotina</taxon>
        <taxon>Sordariomycetes</taxon>
        <taxon>Sordariomycetidae</taxon>
        <taxon>Sordariales</taxon>
        <taxon>Podosporaceae</taxon>
        <taxon>Podospora</taxon>
    </lineage>
</organism>
<evidence type="ECO:0000313" key="2">
    <source>
        <dbReference type="EMBL" id="KAK3694791.1"/>
    </source>
</evidence>
<reference evidence="2" key="2">
    <citation type="submission" date="2023-06" db="EMBL/GenBank/DDBJ databases">
        <authorList>
            <consortium name="Lawrence Berkeley National Laboratory"/>
            <person name="Haridas S."/>
            <person name="Hensen N."/>
            <person name="Bonometti L."/>
            <person name="Westerberg I."/>
            <person name="Brannstrom I.O."/>
            <person name="Guillou S."/>
            <person name="Cros-Aarteil S."/>
            <person name="Calhoun S."/>
            <person name="Kuo A."/>
            <person name="Mondo S."/>
            <person name="Pangilinan J."/>
            <person name="Riley R."/>
            <person name="Labutti K."/>
            <person name="Andreopoulos B."/>
            <person name="Lipzen A."/>
            <person name="Chen C."/>
            <person name="Yanf M."/>
            <person name="Daum C."/>
            <person name="Ng V."/>
            <person name="Clum A."/>
            <person name="Steindorff A."/>
            <person name="Ohm R."/>
            <person name="Martin F."/>
            <person name="Silar P."/>
            <person name="Natvig D."/>
            <person name="Lalanne C."/>
            <person name="Gautier V."/>
            <person name="Ament-Velasquez S.L."/>
            <person name="Kruys A."/>
            <person name="Hutchinson M.I."/>
            <person name="Powell A.J."/>
            <person name="Barry K."/>
            <person name="Miller A.N."/>
            <person name="Grigoriev I.V."/>
            <person name="Debuchy R."/>
            <person name="Gladieux P."/>
            <person name="Thoren M.H."/>
            <person name="Johannesson H."/>
        </authorList>
    </citation>
    <scope>NUCLEOTIDE SEQUENCE</scope>
    <source>
        <strain evidence="2">CBS 314.62</strain>
    </source>
</reference>
<accession>A0AAE0XKF8</accession>
<dbReference type="AlphaFoldDB" id="A0AAE0XKF8"/>
<keyword evidence="3" id="KW-1185">Reference proteome</keyword>
<evidence type="ECO:0000256" key="1">
    <source>
        <dbReference type="SAM" id="Phobius"/>
    </source>
</evidence>
<comment type="caution">
    <text evidence="2">The sequence shown here is derived from an EMBL/GenBank/DDBJ whole genome shotgun (WGS) entry which is preliminary data.</text>
</comment>
<name>A0AAE0XKF8_9PEZI</name>
<sequence length="161" mass="18744">MAMLRHCGHDEWRRGKQSSSTERGAWRTYNRHLSNHTIHICWSLLGLAASFVNSRYNTPILGVNTIRLELLRRRSKVFMFNRRGVLDGLGWRKVSYKRRSILLHFFSSSCLLCFRFYLHVLVFDLEGSGFGVRASWSLMEFIIVERVGVTIDHAGVLYSFS</sequence>